<evidence type="ECO:0000313" key="1">
    <source>
        <dbReference type="EMBL" id="CDN87483.1"/>
    </source>
</evidence>
<keyword evidence="2" id="KW-1185">Reference proteome</keyword>
<evidence type="ECO:0000313" key="2">
    <source>
        <dbReference type="Proteomes" id="UP000028878"/>
    </source>
</evidence>
<name>A0A1L1PHL5_HYDIT</name>
<gene>
    <name evidence="1" type="ORF">BN948_01905</name>
</gene>
<dbReference type="Proteomes" id="UP000028878">
    <property type="component" value="Unassembled WGS sequence"/>
</dbReference>
<protein>
    <submittedName>
        <fullName evidence="1">Uncharacterized protein</fullName>
    </submittedName>
</protein>
<organism evidence="1 2">
    <name type="scientific">Hydrogenophaga intermedia</name>
    <dbReference type="NCBI Taxonomy" id="65786"/>
    <lineage>
        <taxon>Bacteria</taxon>
        <taxon>Pseudomonadati</taxon>
        <taxon>Pseudomonadota</taxon>
        <taxon>Betaproteobacteria</taxon>
        <taxon>Burkholderiales</taxon>
        <taxon>Comamonadaceae</taxon>
        <taxon>Hydrogenophaga</taxon>
    </lineage>
</organism>
<sequence length="47" mass="5233">MSQLVSIAVTALVNGAVMWGVVSTKLDWLRADVDRLETRVAHLERKP</sequence>
<dbReference type="AlphaFoldDB" id="A0A1L1PHL5"/>
<reference evidence="2" key="1">
    <citation type="submission" date="2014-11" db="EMBL/GenBank/DDBJ databases">
        <title>Draft genome sequence of Hydrogenophaga intermedia S1.</title>
        <authorList>
            <person name="Gan H.M."/>
            <person name="Chew T.H."/>
            <person name="Stolz A."/>
        </authorList>
    </citation>
    <scope>NUCLEOTIDE SEQUENCE [LARGE SCALE GENOMIC DNA]</scope>
    <source>
        <strain evidence="2">S1</strain>
    </source>
</reference>
<accession>A0A1L1PHL5</accession>
<dbReference type="EMBL" id="CCAE010000011">
    <property type="protein sequence ID" value="CDN87483.1"/>
    <property type="molecule type" value="Genomic_DNA"/>
</dbReference>
<proteinExistence type="predicted"/>
<dbReference type="RefSeq" id="WP_156037835.1">
    <property type="nucleotide sequence ID" value="NZ_CCAE010000011.1"/>
</dbReference>